<reference evidence="3" key="1">
    <citation type="journal article" date="2020" name="BMC Genomics">
        <title>Correction to: Identification and distribution of gene clusters required for synthesis of sphingolipid metabolism inhibitors in diverse species of the filamentous fungus Fusarium.</title>
        <authorList>
            <person name="Kim H.S."/>
            <person name="Lohmar J.M."/>
            <person name="Busman M."/>
            <person name="Brown D.W."/>
            <person name="Naumann T.A."/>
            <person name="Divon H.H."/>
            <person name="Lysoe E."/>
            <person name="Uhlig S."/>
            <person name="Proctor R.H."/>
        </authorList>
    </citation>
    <scope>NUCLEOTIDE SEQUENCE [LARGE SCALE GENOMIC DNA]</scope>
    <source>
        <strain evidence="3">NRRL 25331</strain>
    </source>
</reference>
<dbReference type="InterPro" id="IPR019734">
    <property type="entry name" value="TPR_rpt"/>
</dbReference>
<keyword evidence="1" id="KW-0802">TPR repeat</keyword>
<accession>A0A8H5TKL1</accession>
<dbReference type="PANTHER" id="PTHR46082:SF6">
    <property type="entry name" value="AAA+ ATPASE DOMAIN-CONTAINING PROTEIN-RELATED"/>
    <property type="match status" value="1"/>
</dbReference>
<dbReference type="Pfam" id="PF13424">
    <property type="entry name" value="TPR_12"/>
    <property type="match status" value="3"/>
</dbReference>
<name>A0A8H5TKL1_FUSCI</name>
<dbReference type="PRINTS" id="PR00381">
    <property type="entry name" value="KINESINLIGHT"/>
</dbReference>
<feature type="repeat" description="TPR" evidence="1">
    <location>
        <begin position="738"/>
        <end position="771"/>
    </location>
</feature>
<dbReference type="AlphaFoldDB" id="A0A8H5TKL1"/>
<dbReference type="InterPro" id="IPR053137">
    <property type="entry name" value="NLR-like"/>
</dbReference>
<dbReference type="SUPFAM" id="SSF48452">
    <property type="entry name" value="TPR-like"/>
    <property type="match status" value="3"/>
</dbReference>
<organism evidence="2 3">
    <name type="scientific">Fusarium circinatum</name>
    <name type="common">Pitch canker fungus</name>
    <name type="synonym">Gibberella circinata</name>
    <dbReference type="NCBI Taxonomy" id="48490"/>
    <lineage>
        <taxon>Eukaryota</taxon>
        <taxon>Fungi</taxon>
        <taxon>Dikarya</taxon>
        <taxon>Ascomycota</taxon>
        <taxon>Pezizomycotina</taxon>
        <taxon>Sordariomycetes</taxon>
        <taxon>Hypocreomycetidae</taxon>
        <taxon>Hypocreales</taxon>
        <taxon>Nectriaceae</taxon>
        <taxon>Fusarium</taxon>
        <taxon>Fusarium fujikuroi species complex</taxon>
    </lineage>
</organism>
<comment type="caution">
    <text evidence="2">The sequence shown here is derived from an EMBL/GenBank/DDBJ whole genome shotgun (WGS) entry which is preliminary data.</text>
</comment>
<evidence type="ECO:0000256" key="1">
    <source>
        <dbReference type="PROSITE-ProRule" id="PRU00339"/>
    </source>
</evidence>
<dbReference type="SMART" id="SM00028">
    <property type="entry name" value="TPR"/>
    <property type="match status" value="5"/>
</dbReference>
<dbReference type="InterPro" id="IPR011990">
    <property type="entry name" value="TPR-like_helical_dom_sf"/>
</dbReference>
<dbReference type="Proteomes" id="UP000572754">
    <property type="component" value="Unassembled WGS sequence"/>
</dbReference>
<dbReference type="Gene3D" id="1.25.40.10">
    <property type="entry name" value="Tetratricopeptide repeat domain"/>
    <property type="match status" value="2"/>
</dbReference>
<feature type="repeat" description="TPR" evidence="1">
    <location>
        <begin position="822"/>
        <end position="855"/>
    </location>
</feature>
<reference evidence="2 3" key="2">
    <citation type="submission" date="2020-05" db="EMBL/GenBank/DDBJ databases">
        <title>Identification and distribution of gene clusters putatively required for synthesis of sphingolipid metabolism inhibitors in phylogenetically diverse species of the filamentous fungus Fusarium.</title>
        <authorList>
            <person name="Kim H.-S."/>
            <person name="Busman M."/>
            <person name="Brown D.W."/>
            <person name="Divon H."/>
            <person name="Uhlig S."/>
            <person name="Proctor R.H."/>
        </authorList>
    </citation>
    <scope>NUCLEOTIDE SEQUENCE [LARGE SCALE GENOMIC DNA]</scope>
    <source>
        <strain evidence="2 3">NRRL 25331</strain>
    </source>
</reference>
<dbReference type="EMBL" id="JAAQPE010000305">
    <property type="protein sequence ID" value="KAF5670769.1"/>
    <property type="molecule type" value="Genomic_DNA"/>
</dbReference>
<evidence type="ECO:0000313" key="3">
    <source>
        <dbReference type="Proteomes" id="UP000572754"/>
    </source>
</evidence>
<sequence>MTEVGTFLGSTCVGAEADNPRISPLATPPTPSFNLTRRHTKLLESRQIPIAVIMMASASSETEVYTTPPTSPSQLEARKLPGHLLGQSSFLDLNFDENQFSLPNKARGICCLAKNVWYSNRYWPEIWNAVWKKLLATMPWTVELRLAGARQVGKQEVTMRSTVWIRSTDEAIWSNTVWKKLQKEVRRLGLDSVHYATIFAEGGLRLANDTTSVPLERLPLSGGVQFSDRVTLYTHVALWSTDGSYGCGQVCLAIIIAGDKIVYQQTARIGGVLSVNSVYMAGVTSGHSMLLYFLQNSEQLSFIWQDYSNVPTGSGIPAVTFKSLHLPEALQVLELDSDSDHDDKDSVSECELVENNHSDPGIIDDLGYLDLELVKTWVPLRPSDTINFISQAEINLSSVPPLGKLKNPSTCPIPADFALLTVTEPDFNLTPDNNVYYSDEPKHVSGICTDTWLSSSEHDILVLLGNGRKPSPGFLLPAKIPFYIGNTIVWTRKIRLTAPLGRGTSGSWVVSHHSGLLCGSIVAVFEHEPYALMVTAQALFSDIIQYSQNIVLVTLGAYEPVSVSEQHPFVLNDLHRKVGMSSIDKKKILHLAEAIQTAREAAASELDEDADPAGRFYNIGVNVVTRYERTAEKYAATTMGSTRGVIGKESPSALVSMVKQALTYSKQGRWKEAERLELQVVETCKTILGEDHPETLRGMTNLAMTYSSQGRLDKAEAMYNRALQGYEKALGSGHISTLSTVNNLGLLYADQGRLDKAEAMYERALQGYEKAVGPEHTSILDTVNNLGVLYKNQGRLDKAEAMYERALQGYEKALGSGHTSTLSTVNNLGLLYADQGRLDKAEAMYNRALQGYEKSLGPEQTPTLDVVTNLGNLYKSRGRLDKAEAMYNRALQGYEEALGAITFKTYVPALITFANVGLLHQERSEPGLARQYYLRAQVGLRTVFGDDSNWVKTVSERLKEVSGKHISP</sequence>
<proteinExistence type="predicted"/>
<evidence type="ECO:0000313" key="2">
    <source>
        <dbReference type="EMBL" id="KAF5670769.1"/>
    </source>
</evidence>
<feature type="repeat" description="TPR" evidence="1">
    <location>
        <begin position="780"/>
        <end position="813"/>
    </location>
</feature>
<dbReference type="PANTHER" id="PTHR46082">
    <property type="entry name" value="ATP/GTP-BINDING PROTEIN-RELATED"/>
    <property type="match status" value="1"/>
</dbReference>
<protein>
    <submittedName>
        <fullName evidence="2">NB-ARC TPR domain-containing protein</fullName>
    </submittedName>
</protein>
<gene>
    <name evidence="2" type="ORF">FCIRC_8865</name>
</gene>
<dbReference type="PROSITE" id="PS50005">
    <property type="entry name" value="TPR"/>
    <property type="match status" value="4"/>
</dbReference>
<feature type="repeat" description="TPR" evidence="1">
    <location>
        <begin position="864"/>
        <end position="897"/>
    </location>
</feature>
<keyword evidence="3" id="KW-1185">Reference proteome</keyword>